<dbReference type="GO" id="GO:0022857">
    <property type="term" value="F:transmembrane transporter activity"/>
    <property type="evidence" value="ECO:0007669"/>
    <property type="project" value="InterPro"/>
</dbReference>
<feature type="compositionally biased region" description="Basic and acidic residues" evidence="1">
    <location>
        <begin position="10"/>
        <end position="19"/>
    </location>
</feature>
<evidence type="ECO:0000313" key="3">
    <source>
        <dbReference type="WBParaSite" id="NBR_0001041501-mRNA-1"/>
    </source>
</evidence>
<feature type="transmembrane region" description="Helical" evidence="2">
    <location>
        <begin position="450"/>
        <end position="477"/>
    </location>
</feature>
<dbReference type="InterPro" id="IPR011701">
    <property type="entry name" value="MFS"/>
</dbReference>
<feature type="compositionally biased region" description="Polar residues" evidence="1">
    <location>
        <begin position="20"/>
        <end position="29"/>
    </location>
</feature>
<dbReference type="AlphaFoldDB" id="A0A0N4Y3L8"/>
<dbReference type="PANTHER" id="PTHR45757:SF11">
    <property type="entry name" value="MAJOR FACILITATOR SUPERFAMILY (MFS) PROFILE DOMAIN-CONTAINING PROTEIN"/>
    <property type="match status" value="1"/>
</dbReference>
<sequence>MAPVHFELAPAKDDDDKTSNDMSKPDSLNSAQESSCFYFYHQTRIIVLLLSTLCLTLLHSNTLALNFTVICMDDVVAEQWTNSSDEPHWLQSPSSINSLFSAVAAGSLIGTLPVMAYVTRFGMRFVPTLIKYTYFYYEKDMPSFRKTLTIYGLISAVATLLTPLAVQTGYYFVFAVRLFQGFSIGIGFSAMGAITAQWSGLKEAGTYIAILSTHVQVGAQPLSSKAFIRFHHFHHSLQLCSIITMPLAGVLCESSFGWRSLYYIQGLFSVILFSTFYFFFQDSPSLHSNVSEKELSRIRLDKADFGVAHREAVPYLHVSKDPTIIGVWLSCIGANLGFFSLLYYGPVYVNKRIRIIIFGCISQGVLAFCFLLLALELQENEKKDDQDWPNLSMGSTLPFKTETASLARIIYTSAIVFSGLNVVGAVKCTQLVSTYRNHIRKRRARQHVHFVMAVWSRLFFGISAIVFVANVPFVFVARSDAAPWTMPGFVAARNKIAAKKPNMQPQQSPYCEKIDKPLNILELQFTNDIKVH</sequence>
<dbReference type="PANTHER" id="PTHR45757">
    <property type="entry name" value="PROTEIN CBG23364-RELATED"/>
    <property type="match status" value="1"/>
</dbReference>
<name>A0A0N4Y3L8_NIPBR</name>
<reference evidence="3" key="1">
    <citation type="submission" date="2017-02" db="UniProtKB">
        <authorList>
            <consortium name="WormBaseParasite"/>
        </authorList>
    </citation>
    <scope>IDENTIFICATION</scope>
</reference>
<feature type="transmembrane region" description="Helical" evidence="2">
    <location>
        <begin position="45"/>
        <end position="70"/>
    </location>
</feature>
<dbReference type="WBParaSite" id="NBR_0001041501-mRNA-1">
    <property type="protein sequence ID" value="NBR_0001041501-mRNA-1"/>
    <property type="gene ID" value="NBR_0001041501"/>
</dbReference>
<feature type="transmembrane region" description="Helical" evidence="2">
    <location>
        <begin position="324"/>
        <end position="343"/>
    </location>
</feature>
<evidence type="ECO:0000256" key="2">
    <source>
        <dbReference type="SAM" id="Phobius"/>
    </source>
</evidence>
<feature type="transmembrane region" description="Helical" evidence="2">
    <location>
        <begin position="355"/>
        <end position="375"/>
    </location>
</feature>
<organism evidence="3">
    <name type="scientific">Nippostrongylus brasiliensis</name>
    <name type="common">Rat hookworm</name>
    <dbReference type="NCBI Taxonomy" id="27835"/>
    <lineage>
        <taxon>Eukaryota</taxon>
        <taxon>Metazoa</taxon>
        <taxon>Ecdysozoa</taxon>
        <taxon>Nematoda</taxon>
        <taxon>Chromadorea</taxon>
        <taxon>Rhabditida</taxon>
        <taxon>Rhabditina</taxon>
        <taxon>Rhabditomorpha</taxon>
        <taxon>Strongyloidea</taxon>
        <taxon>Heligmosomidae</taxon>
        <taxon>Nippostrongylus</taxon>
    </lineage>
</organism>
<feature type="transmembrane region" description="Helical" evidence="2">
    <location>
        <begin position="99"/>
        <end position="118"/>
    </location>
</feature>
<dbReference type="Gene3D" id="1.20.1250.20">
    <property type="entry name" value="MFS general substrate transporter like domains"/>
    <property type="match status" value="1"/>
</dbReference>
<feature type="transmembrane region" description="Helical" evidence="2">
    <location>
        <begin position="261"/>
        <end position="280"/>
    </location>
</feature>
<feature type="transmembrane region" description="Helical" evidence="2">
    <location>
        <begin position="172"/>
        <end position="194"/>
    </location>
</feature>
<evidence type="ECO:0000256" key="1">
    <source>
        <dbReference type="SAM" id="MobiDB-lite"/>
    </source>
</evidence>
<accession>A0A0N4Y3L8</accession>
<keyword evidence="2" id="KW-0472">Membrane</keyword>
<dbReference type="InterPro" id="IPR036259">
    <property type="entry name" value="MFS_trans_sf"/>
</dbReference>
<keyword evidence="2" id="KW-1133">Transmembrane helix</keyword>
<dbReference type="GO" id="GO:0016020">
    <property type="term" value="C:membrane"/>
    <property type="evidence" value="ECO:0007669"/>
    <property type="project" value="TreeGrafter"/>
</dbReference>
<feature type="region of interest" description="Disordered" evidence="1">
    <location>
        <begin position="9"/>
        <end position="29"/>
    </location>
</feature>
<feature type="transmembrane region" description="Helical" evidence="2">
    <location>
        <begin position="148"/>
        <end position="166"/>
    </location>
</feature>
<keyword evidence="2" id="KW-0812">Transmembrane</keyword>
<feature type="transmembrane region" description="Helical" evidence="2">
    <location>
        <begin position="409"/>
        <end position="429"/>
    </location>
</feature>
<dbReference type="OMA" id="CSIITMP"/>
<dbReference type="SUPFAM" id="SSF103473">
    <property type="entry name" value="MFS general substrate transporter"/>
    <property type="match status" value="1"/>
</dbReference>
<dbReference type="Pfam" id="PF07690">
    <property type="entry name" value="MFS_1"/>
    <property type="match status" value="1"/>
</dbReference>
<protein>
    <submittedName>
        <fullName evidence="3">MFS domain-containing protein</fullName>
    </submittedName>
</protein>
<proteinExistence type="predicted"/>